<sequence length="441" mass="48237">MRMYDIIQKKRDGIELTKEEITYFVDGYTREIIPDYQMSALFMAIYMRGMSKRETSDLTRAMIDTGEIVDLSFIKGAKVDKHSTGGVGDKTTLVLGPMIAACGLPFAKMSGRGLGHTGGTLDKLDSIRGFNTELSKEDFIRIINKTNICICSQSANIAPADKKFYALRDVTATVDNMSLIASSVMSKKLSLQSDAIVLDVKVGNGAFMKDLDSAFELSKQMVDIGESFGRKTVCMVTDMNEPLGYAVGNALEVKEAIDTLKNKGPSDLVELSLELGSMLLLLGNKVKSIDEGKDMLKEVISNGKAFDKLKELVESQGGDISYIEDTSKFSSSSHIVELISDEDGYIKEIIAEEVGKCALGIGAGRETKDSKIDLSAGIVLNKKVDDKVSKGDILAYIHGNDLDKIESIASRLKDSFKIGEKNKQNKKLIYGIVENNNIITY</sequence>
<evidence type="ECO:0000259" key="11">
    <source>
        <dbReference type="SMART" id="SM00941"/>
    </source>
</evidence>
<dbReference type="NCBIfam" id="NF004490">
    <property type="entry name" value="PRK05820.1"/>
    <property type="match status" value="1"/>
</dbReference>
<dbReference type="PIRSF" id="PIRSF000478">
    <property type="entry name" value="TP_PyNP"/>
    <property type="match status" value="1"/>
</dbReference>
<dbReference type="GO" id="GO:0009032">
    <property type="term" value="F:thymidine phosphorylase activity"/>
    <property type="evidence" value="ECO:0007669"/>
    <property type="project" value="TreeGrafter"/>
</dbReference>
<dbReference type="EC" id="2.4.2.2" evidence="5"/>
<dbReference type="GO" id="GO:0006213">
    <property type="term" value="P:pyrimidine nucleoside metabolic process"/>
    <property type="evidence" value="ECO:0007669"/>
    <property type="project" value="InterPro"/>
</dbReference>
<keyword evidence="7 12" id="KW-0328">Glycosyltransferase</keyword>
<keyword evidence="8 12" id="KW-0808">Transferase</keyword>
<feature type="domain" description="Pyrimidine nucleoside phosphorylase C-terminal" evidence="11">
    <location>
        <begin position="345"/>
        <end position="419"/>
    </location>
</feature>
<comment type="caution">
    <text evidence="12">The sequence shown here is derived from an EMBL/GenBank/DDBJ whole genome shotgun (WGS) entry which is preliminary data.</text>
</comment>
<evidence type="ECO:0000313" key="13">
    <source>
        <dbReference type="Proteomes" id="UP000037267"/>
    </source>
</evidence>
<evidence type="ECO:0000256" key="9">
    <source>
        <dbReference type="ARBA" id="ARBA00048453"/>
    </source>
</evidence>
<comment type="function">
    <text evidence="2">Catalyzes phosphorolysis of the pyrimidine nucleosides uridine, thymidine and 2'-deoxyuridine with the formation of the corresponding pyrimidine base and ribose-1-phosphate.</text>
</comment>
<dbReference type="AlphaFoldDB" id="A0A0L0W7I1"/>
<comment type="similarity">
    <text evidence="3">Belongs to the thymidine/pyrimidine-nucleoside phosphorylase family.</text>
</comment>
<organism evidence="12 13">
    <name type="scientific">Gottschalkia purinilytica</name>
    <name type="common">Clostridium purinilyticum</name>
    <dbReference type="NCBI Taxonomy" id="1503"/>
    <lineage>
        <taxon>Bacteria</taxon>
        <taxon>Bacillati</taxon>
        <taxon>Bacillota</taxon>
        <taxon>Tissierellia</taxon>
        <taxon>Tissierellales</taxon>
        <taxon>Gottschalkiaceae</taxon>
        <taxon>Gottschalkia</taxon>
    </lineage>
</organism>
<accession>A0A0L0W7I1</accession>
<comment type="catalytic activity">
    <reaction evidence="10">
        <text>thymidine + phosphate = 2-deoxy-alpha-D-ribose 1-phosphate + thymine</text>
        <dbReference type="Rhea" id="RHEA:16037"/>
        <dbReference type="ChEBI" id="CHEBI:17748"/>
        <dbReference type="ChEBI" id="CHEBI:17821"/>
        <dbReference type="ChEBI" id="CHEBI:43474"/>
        <dbReference type="ChEBI" id="CHEBI:57259"/>
        <dbReference type="EC" id="2.4.2.2"/>
    </reaction>
</comment>
<dbReference type="InterPro" id="IPR018090">
    <property type="entry name" value="Pyrmidine_PPas_bac/euk"/>
</dbReference>
<evidence type="ECO:0000313" key="12">
    <source>
        <dbReference type="EMBL" id="KNF07426.1"/>
    </source>
</evidence>
<evidence type="ECO:0000256" key="7">
    <source>
        <dbReference type="ARBA" id="ARBA00022676"/>
    </source>
</evidence>
<dbReference type="Pfam" id="PF02885">
    <property type="entry name" value="Glycos_trans_3N"/>
    <property type="match status" value="1"/>
</dbReference>
<dbReference type="InterPro" id="IPR017872">
    <property type="entry name" value="Pyrmidine_PPase_CS"/>
</dbReference>
<evidence type="ECO:0000256" key="1">
    <source>
        <dbReference type="ARBA" id="ARBA00001066"/>
    </source>
</evidence>
<dbReference type="GO" id="GO:0004850">
    <property type="term" value="F:uridine phosphorylase activity"/>
    <property type="evidence" value="ECO:0007669"/>
    <property type="project" value="RHEA"/>
</dbReference>
<evidence type="ECO:0000256" key="4">
    <source>
        <dbReference type="ARBA" id="ARBA00011738"/>
    </source>
</evidence>
<dbReference type="PANTHER" id="PTHR10515:SF0">
    <property type="entry name" value="THYMIDINE PHOSPHORYLASE"/>
    <property type="match status" value="1"/>
</dbReference>
<dbReference type="PATRIC" id="fig|1503.3.peg.730"/>
<dbReference type="RefSeq" id="WP_050356265.1">
    <property type="nucleotide sequence ID" value="NZ_LGSS01000017.1"/>
</dbReference>
<dbReference type="EMBL" id="LGSS01000017">
    <property type="protein sequence ID" value="KNF07426.1"/>
    <property type="molecule type" value="Genomic_DNA"/>
</dbReference>
<reference evidence="13" key="1">
    <citation type="submission" date="2015-07" db="EMBL/GenBank/DDBJ databases">
        <title>Draft genome sequence of the purine-degrading Gottschalkia purinilyticum DSM 1384 (formerly Clostridium purinilyticum).</title>
        <authorList>
            <person name="Poehlein A."/>
            <person name="Schiel-Bengelsdorf B."/>
            <person name="Bengelsdorf F.R."/>
            <person name="Daniel R."/>
            <person name="Duerre P."/>
        </authorList>
    </citation>
    <scope>NUCLEOTIDE SEQUENCE [LARGE SCALE GENOMIC DNA]</scope>
    <source>
        <strain evidence="13">DSM 1384</strain>
    </source>
</reference>
<evidence type="ECO:0000256" key="2">
    <source>
        <dbReference type="ARBA" id="ARBA00003877"/>
    </source>
</evidence>
<dbReference type="PROSITE" id="PS00647">
    <property type="entry name" value="THYMID_PHOSPHORYLASE"/>
    <property type="match status" value="1"/>
</dbReference>
<dbReference type="SUPFAM" id="SSF54680">
    <property type="entry name" value="Pyrimidine nucleoside phosphorylase C-terminal domain"/>
    <property type="match status" value="1"/>
</dbReference>
<dbReference type="Pfam" id="PF07831">
    <property type="entry name" value="PYNP_C"/>
    <property type="match status" value="1"/>
</dbReference>
<dbReference type="InterPro" id="IPR035902">
    <property type="entry name" value="Nuc_phospho_transferase"/>
</dbReference>
<evidence type="ECO:0000256" key="6">
    <source>
        <dbReference type="ARBA" id="ARBA00014680"/>
    </source>
</evidence>
<evidence type="ECO:0000256" key="8">
    <source>
        <dbReference type="ARBA" id="ARBA00022679"/>
    </source>
</evidence>
<dbReference type="FunFam" id="3.40.1030.10:FF:000003">
    <property type="entry name" value="Pyrimidine-nucleoside phosphorylase"/>
    <property type="match status" value="1"/>
</dbReference>
<dbReference type="NCBIfam" id="TIGR02644">
    <property type="entry name" value="Y_phosphoryl"/>
    <property type="match status" value="1"/>
</dbReference>
<dbReference type="OrthoDB" id="9763887at2"/>
<dbReference type="NCBIfam" id="NF004747">
    <property type="entry name" value="PRK06078.1"/>
    <property type="match status" value="1"/>
</dbReference>
<dbReference type="InterPro" id="IPR013102">
    <property type="entry name" value="PYNP_C"/>
</dbReference>
<dbReference type="GO" id="GO:0004645">
    <property type="term" value="F:1,4-alpha-oligoglucan phosphorylase activity"/>
    <property type="evidence" value="ECO:0007669"/>
    <property type="project" value="InterPro"/>
</dbReference>
<protein>
    <recommendedName>
        <fullName evidence="6">Pyrimidine-nucleoside phosphorylase</fullName>
        <ecNumber evidence="5">2.4.2.2</ecNumber>
    </recommendedName>
</protein>
<keyword evidence="13" id="KW-1185">Reference proteome</keyword>
<dbReference type="InterPro" id="IPR036566">
    <property type="entry name" value="PYNP-like_C_sf"/>
</dbReference>
<dbReference type="Gene3D" id="3.40.1030.10">
    <property type="entry name" value="Nucleoside phosphorylase/phosphoribosyltransferase catalytic domain"/>
    <property type="match status" value="1"/>
</dbReference>
<dbReference type="GO" id="GO:0047847">
    <property type="term" value="F:deoxyuridine phosphorylase activity"/>
    <property type="evidence" value="ECO:0007669"/>
    <property type="project" value="RHEA"/>
</dbReference>
<dbReference type="InterPro" id="IPR017459">
    <property type="entry name" value="Glycosyl_Trfase_fam3_N_dom"/>
</dbReference>
<dbReference type="InterPro" id="IPR000053">
    <property type="entry name" value="Thymidine/pyrmidine_PPase"/>
</dbReference>
<dbReference type="Proteomes" id="UP000037267">
    <property type="component" value="Unassembled WGS sequence"/>
</dbReference>
<dbReference type="PANTHER" id="PTHR10515">
    <property type="entry name" value="THYMIDINE PHOSPHORYLASE"/>
    <property type="match status" value="1"/>
</dbReference>
<gene>
    <name evidence="12" type="primary">pdp</name>
    <name evidence="12" type="ORF">CLPU_17c00510</name>
</gene>
<comment type="catalytic activity">
    <reaction evidence="1">
        <text>2'-deoxyuridine + phosphate = 2-deoxy-alpha-D-ribose 1-phosphate + uracil</text>
        <dbReference type="Rhea" id="RHEA:22824"/>
        <dbReference type="ChEBI" id="CHEBI:16450"/>
        <dbReference type="ChEBI" id="CHEBI:17568"/>
        <dbReference type="ChEBI" id="CHEBI:43474"/>
        <dbReference type="ChEBI" id="CHEBI:57259"/>
        <dbReference type="EC" id="2.4.2.2"/>
    </reaction>
</comment>
<dbReference type="GO" id="GO:0006206">
    <property type="term" value="P:pyrimidine nucleobase metabolic process"/>
    <property type="evidence" value="ECO:0007669"/>
    <property type="project" value="InterPro"/>
</dbReference>
<dbReference type="SMART" id="SM00941">
    <property type="entry name" value="PYNP_C"/>
    <property type="match status" value="1"/>
</dbReference>
<dbReference type="SUPFAM" id="SSF47648">
    <property type="entry name" value="Nucleoside phosphorylase/phosphoribosyltransferase N-terminal domain"/>
    <property type="match status" value="1"/>
</dbReference>
<dbReference type="Pfam" id="PF00591">
    <property type="entry name" value="Glycos_transf_3"/>
    <property type="match status" value="1"/>
</dbReference>
<evidence type="ECO:0000256" key="3">
    <source>
        <dbReference type="ARBA" id="ARBA00006915"/>
    </source>
</evidence>
<comment type="subunit">
    <text evidence="4">Homodimer.</text>
</comment>
<dbReference type="STRING" id="1503.CLPU_17c00510"/>
<evidence type="ECO:0000256" key="5">
    <source>
        <dbReference type="ARBA" id="ARBA00011889"/>
    </source>
</evidence>
<dbReference type="InterPro" id="IPR000312">
    <property type="entry name" value="Glycosyl_Trfase_fam3"/>
</dbReference>
<dbReference type="SUPFAM" id="SSF52418">
    <property type="entry name" value="Nucleoside phosphorylase/phosphoribosyltransferase catalytic domain"/>
    <property type="match status" value="1"/>
</dbReference>
<dbReference type="Gene3D" id="3.90.1170.30">
    <property type="entry name" value="Pyrimidine nucleoside phosphorylase-like, C-terminal domain"/>
    <property type="match status" value="1"/>
</dbReference>
<proteinExistence type="inferred from homology"/>
<evidence type="ECO:0000256" key="10">
    <source>
        <dbReference type="ARBA" id="ARBA00048525"/>
    </source>
</evidence>
<dbReference type="GO" id="GO:0005829">
    <property type="term" value="C:cytosol"/>
    <property type="evidence" value="ECO:0007669"/>
    <property type="project" value="TreeGrafter"/>
</dbReference>
<dbReference type="Gene3D" id="1.20.970.10">
    <property type="entry name" value="Transferase, Pyrimidine Nucleoside Phosphorylase, Chain C"/>
    <property type="match status" value="1"/>
</dbReference>
<name>A0A0L0W7I1_GOTPU</name>
<dbReference type="InterPro" id="IPR036320">
    <property type="entry name" value="Glycosyl_Trfase_fam3_N_dom_sf"/>
</dbReference>
<comment type="catalytic activity">
    <reaction evidence="9">
        <text>uridine + phosphate = alpha-D-ribose 1-phosphate + uracil</text>
        <dbReference type="Rhea" id="RHEA:24388"/>
        <dbReference type="ChEBI" id="CHEBI:16704"/>
        <dbReference type="ChEBI" id="CHEBI:17568"/>
        <dbReference type="ChEBI" id="CHEBI:43474"/>
        <dbReference type="ChEBI" id="CHEBI:57720"/>
        <dbReference type="EC" id="2.4.2.2"/>
    </reaction>
</comment>